<feature type="compositionally biased region" description="Low complexity" evidence="1">
    <location>
        <begin position="1046"/>
        <end position="1059"/>
    </location>
</feature>
<evidence type="ECO:0000313" key="2">
    <source>
        <dbReference type="EMBL" id="KDQ11212.1"/>
    </source>
</evidence>
<dbReference type="OrthoDB" id="27483at2759"/>
<dbReference type="PANTHER" id="PTHR33099">
    <property type="entry name" value="FE2OG DIOXYGENASE DOMAIN-CONTAINING PROTEIN"/>
    <property type="match status" value="1"/>
</dbReference>
<dbReference type="PANTHER" id="PTHR33099:SF7">
    <property type="entry name" value="MYND-TYPE DOMAIN-CONTAINING PROTEIN"/>
    <property type="match status" value="1"/>
</dbReference>
<dbReference type="Proteomes" id="UP000027195">
    <property type="component" value="Unassembled WGS sequence"/>
</dbReference>
<feature type="region of interest" description="Disordered" evidence="1">
    <location>
        <begin position="2152"/>
        <end position="2175"/>
    </location>
</feature>
<dbReference type="HOGENOM" id="CLU_228253_0_0_1"/>
<organism evidence="2 3">
    <name type="scientific">Botryobasidium botryosum (strain FD-172 SS1)</name>
    <dbReference type="NCBI Taxonomy" id="930990"/>
    <lineage>
        <taxon>Eukaryota</taxon>
        <taxon>Fungi</taxon>
        <taxon>Dikarya</taxon>
        <taxon>Basidiomycota</taxon>
        <taxon>Agaricomycotina</taxon>
        <taxon>Agaricomycetes</taxon>
        <taxon>Cantharellales</taxon>
        <taxon>Botryobasidiaceae</taxon>
        <taxon>Botryobasidium</taxon>
    </lineage>
</organism>
<proteinExistence type="predicted"/>
<name>A0A067MH25_BOTB1</name>
<evidence type="ECO:0000256" key="1">
    <source>
        <dbReference type="SAM" id="MobiDB-lite"/>
    </source>
</evidence>
<dbReference type="InParanoid" id="A0A067MH25"/>
<keyword evidence="3" id="KW-1185">Reference proteome</keyword>
<reference evidence="3" key="1">
    <citation type="journal article" date="2014" name="Proc. Natl. Acad. Sci. U.S.A.">
        <title>Extensive sampling of basidiomycete genomes demonstrates inadequacy of the white-rot/brown-rot paradigm for wood decay fungi.</title>
        <authorList>
            <person name="Riley R."/>
            <person name="Salamov A.A."/>
            <person name="Brown D.W."/>
            <person name="Nagy L.G."/>
            <person name="Floudas D."/>
            <person name="Held B.W."/>
            <person name="Levasseur A."/>
            <person name="Lombard V."/>
            <person name="Morin E."/>
            <person name="Otillar R."/>
            <person name="Lindquist E.A."/>
            <person name="Sun H."/>
            <person name="LaButti K.M."/>
            <person name="Schmutz J."/>
            <person name="Jabbour D."/>
            <person name="Luo H."/>
            <person name="Baker S.E."/>
            <person name="Pisabarro A.G."/>
            <person name="Walton J.D."/>
            <person name="Blanchette R.A."/>
            <person name="Henrissat B."/>
            <person name="Martin F."/>
            <person name="Cullen D."/>
            <person name="Hibbett D.S."/>
            <person name="Grigoriev I.V."/>
        </authorList>
    </citation>
    <scope>NUCLEOTIDE SEQUENCE [LARGE SCALE GENOMIC DNA]</scope>
    <source>
        <strain evidence="3">FD-172 SS1</strain>
    </source>
</reference>
<dbReference type="EMBL" id="KL198060">
    <property type="protein sequence ID" value="KDQ11212.1"/>
    <property type="molecule type" value="Genomic_DNA"/>
</dbReference>
<accession>A0A067MH25</accession>
<gene>
    <name evidence="2" type="ORF">BOTBODRAFT_177464</name>
</gene>
<protein>
    <submittedName>
        <fullName evidence="2">Uncharacterized protein</fullName>
    </submittedName>
</protein>
<evidence type="ECO:0000313" key="3">
    <source>
        <dbReference type="Proteomes" id="UP000027195"/>
    </source>
</evidence>
<sequence length="2175" mass="240281">MDPSGAPKDANLASPWDVMKTELEDVLSKIKINAVTSTGFFSEQHTISEAPNPLLCLCADELGTIGLPLSEPQAKHIISYFENGSAIARQVEGGAWEVDAAHIRIDNDTWSTFVMDATKKTCAALGVNYDSSKLNTRLRKLLFYTPGSQSPRTHQPGSFLNMLIVFPSAFMGGAVHFSHNGTSSSVEISSNSLSTTSILSWFTGVTHRIEPLMSGYCLALSYDLNYPSDSPQPSMADPTDLALRLRNALSSWKQDPYNGLSRVIYLLDAQLTCFNLAKNRLESTDSRIVSAITPIAKDLGFCLGLALLDRPPCGGRGDTDTIIRQIKKISGNGEGTVICPKKAYMSLEEEERGVIPSNLPEVIDLREELADPEDSEDEYYDDDGEHWWRACALVIWPEERDLEVVHGDKFLTFALDNMQTIKSEKPTVEDSRLVASAITLVEQGAPLPGLMLPFVCALACRWRDQTLWCRAVDVCSGRAGTGQQLGGDSIIDAIELFGLENILPSIEHILRNDLINARRLALLDHIASALTSMPPDWIQQQRVLIAQSLQPLTKDDERPLINCAKEIGGFAVIEDVMLPQLKLHVQPKEILSFVMALHDEKDRQPDLAKDQVAIADRVIVDLLVHTVASLEFFEGPAPRDNVFTNRKAHATEKHGPVAGTELALPIVEACLRLRAESGSRVIEELLRKLMVDVTSHPSRSEEQKSFLLSTFFPFFSKLVCQALPEPISSARSAVEQFYTSAIGLILGQQRHQKKFDDAQVADIIQAAAVAGGVKALEQSIVPYIKAANRQDAYDQFIRQICRFEALLSSKPASESTKTVTGIVTDLLKAMIATLSPTISEADVVKTLDLCYETGNGPLYTEVLGTLHHGRTLNNVHQFPALSLSLIPALQSFAHRHSLDPIAEPFTAVFKLILLGRSATALGPKPRDEPDPPPVFRKITCRCEPCTSVTDFLNSDADETIIPVPDKKASKHMSKTLKGSGVEGVVEWCIKTAKRFTIKKKGLRRWLGVQQQYITVLKQIHSDDKVLELILGQKDFKTLLDPSETDPSGSSSPTAPGAISRRSSPQEATGLTTVKFELHLALLVGRNVLLASSSWNFAALCHGSLRRLQECQFGVMGYYEGMHTELEDVLSKIKVNTITSTGFFLKQYPISKTPNPRLRLGTDELGTIDLPLREPHAKHIISSFENGSAIARQVEGGAWEVDAAHIRIDNDAWSMFVTGATKDMCAGLGVKYNSKKLNARLRKLSLYTPGSHVHQPDSFSSMLIVLPSAFMGGVVHFSHNGTSTPVDISSGSLSTTSILSWFMGIIHRIEPLTSGYRIALSFELIRSLDSPRPSAAEPAHLTLRLRDALSTWKQNPYSGLSRITYLLDTRLAHPTLAKDKLKVTDSRVVSAVAPIAKELGFCLGLGLLDRSPLNVPRGTKTLIRQIMAIGGGREGTTICNNEAYMNAEEERRGVIPSNLAKVIDLRQKRGNSKDYEDQDDDNSVPWSRACALFIWPEERELEIVHGSKFLAFAHYRMQMIKSEKPAVQEYRLVASAIAVVEQGASLPGLMLPFICNIACGWRDRALWCRAVNVCSVRAGDGQHTRSDNFMTAIGLFGLESVLPSIKHILRDDLVNARRLTLLDDIAPALASMPPDWIRQQRALIAQSLQPLAEGDERPLIDCAKELGGFAIIEDIMLPQFKLHVQPKEILFFIMALHDEKDRNPDLAEDQVAIGDRVIVDLLAHIVVTIDFFEAPAPRYNICTNRKVSEIKRHGPVAGTELALPIVEACLRLRAESGSRVIEELLKKLVSKSHHSRSQAQKSFLLSKFLPFFNKFACQTLPEPISLARSAVDQFYISAIGLILGKRGRQDLEGTQVADIIQAAIVAGGVQMLEQSIVPYIKATNRRETYDQFIRLIYHSESQLSSKLAFQSTKTVSSMITDLLDSMTALLSPKISEADLIKTLELCFDTGNGHLYTKVLLALHHGQKLSSIHRFPTLPLSLISTLRSFAYRHNLDLISEPFTTIFKLILLGRSVKGLGPETRNMPDPPAAVPRLPCRCPPCASVADFLSSDAEETTIMVADTKARKHFNKILNGPTTEGLLESSEMNLRFTIKKRHFRRWQGIQGQYITALKQIHGDDEVLERILGREDWNTLLERLDVPGINIIAPPRPIAAFHPLPTRPGPSHSGGPPHKKRRV</sequence>
<feature type="region of interest" description="Disordered" evidence="1">
    <location>
        <begin position="1039"/>
        <end position="1065"/>
    </location>
</feature>